<sequence>MNFEADSIKVARQTGVTMSLSQSKLAIIGMGHVGCALAHHLTIGNLCDELILIDHLKEKAWAEAEDLKHSLGFSENRMNIYAGDYSDYKDADIVVLSVSAPNVGVTTRLDMLDKASRIVSDIVPQVMQSGFAGIFIVITNPVDAISYLVHKLSGLPPHRVMGTGTSLDSARLRHFLADTMGVDPRSVEAMCLGEHGDSQMIPWSQVTVGAKKFSEILHDNPERLQGIDIHKVQQEISQIAYKIVHAKGATNFGIAAVAARMIKAIVRDSNTVMPVSVMLNGEYGESDVYTGVPAVITCNGIKELVTYHLEEHELAEFKQSLQLLKRVNQQMMASFNNEELCE</sequence>
<keyword evidence="5 7" id="KW-0560">Oxidoreductase</keyword>
<dbReference type="InterPro" id="IPR001557">
    <property type="entry name" value="L-lactate/malate_DH"/>
</dbReference>
<keyword evidence="7" id="KW-0963">Cytoplasm</keyword>
<feature type="binding site" evidence="7">
    <location>
        <begin position="138"/>
        <end position="140"/>
    </location>
    <ligand>
        <name>NAD(+)</name>
        <dbReference type="ChEBI" id="CHEBI:57540"/>
    </ligand>
</feature>
<feature type="binding site" evidence="7">
    <location>
        <position position="59"/>
    </location>
    <ligand>
        <name>NAD(+)</name>
        <dbReference type="ChEBI" id="CHEBI:57540"/>
    </ligand>
</feature>
<dbReference type="GO" id="GO:0004459">
    <property type="term" value="F:L-lactate dehydrogenase (NAD+) activity"/>
    <property type="evidence" value="ECO:0007669"/>
    <property type="project" value="UniProtKB-EC"/>
</dbReference>
<dbReference type="SUPFAM" id="SSF56327">
    <property type="entry name" value="LDH C-terminal domain-like"/>
    <property type="match status" value="1"/>
</dbReference>
<dbReference type="HAMAP" id="MF_00488">
    <property type="entry name" value="Lactate_dehydrog"/>
    <property type="match status" value="1"/>
</dbReference>
<dbReference type="PANTHER" id="PTHR43128">
    <property type="entry name" value="L-2-HYDROXYCARBOXYLATE DEHYDROGENASE (NAD(P)(+))"/>
    <property type="match status" value="1"/>
</dbReference>
<dbReference type="PIRSF" id="PIRSF000102">
    <property type="entry name" value="Lac_mal_DH"/>
    <property type="match status" value="1"/>
</dbReference>
<feature type="binding site" evidence="7">
    <location>
        <position position="163"/>
    </location>
    <ligand>
        <name>NAD(+)</name>
        <dbReference type="ChEBI" id="CHEBI:57540"/>
    </ligand>
</feature>
<comment type="subcellular location">
    <subcellularLocation>
        <location evidence="7">Cytoplasm</location>
    </subcellularLocation>
</comment>
<dbReference type="Gene3D" id="3.40.50.720">
    <property type="entry name" value="NAD(P)-binding Rossmann-like Domain"/>
    <property type="match status" value="1"/>
</dbReference>
<comment type="caution">
    <text evidence="10">The sequence shown here is derived from an EMBL/GenBank/DDBJ whole genome shotgun (WGS) entry which is preliminary data.</text>
</comment>
<dbReference type="Proteomes" id="UP001199044">
    <property type="component" value="Unassembled WGS sequence"/>
</dbReference>
<feature type="binding site" evidence="7">
    <location>
        <position position="85"/>
    </location>
    <ligand>
        <name>NAD(+)</name>
        <dbReference type="ChEBI" id="CHEBI:57540"/>
    </ligand>
</feature>
<dbReference type="InterPro" id="IPR036291">
    <property type="entry name" value="NAD(P)-bd_dom_sf"/>
</dbReference>
<evidence type="ECO:0000259" key="9">
    <source>
        <dbReference type="Pfam" id="PF02866"/>
    </source>
</evidence>
<feature type="domain" description="Lactate/malate dehydrogenase C-terminal" evidence="9">
    <location>
        <begin position="165"/>
        <end position="331"/>
    </location>
</feature>
<evidence type="ECO:0000256" key="3">
    <source>
        <dbReference type="ARBA" id="ARBA00006054"/>
    </source>
</evidence>
<dbReference type="InterPro" id="IPR001236">
    <property type="entry name" value="Lactate/malate_DH_N"/>
</dbReference>
<dbReference type="EMBL" id="JAIWIU010000117">
    <property type="protein sequence ID" value="MCA2017741.1"/>
    <property type="molecule type" value="Genomic_DNA"/>
</dbReference>
<dbReference type="RefSeq" id="WP_225251389.1">
    <property type="nucleotide sequence ID" value="NZ_JAIWIU010000117.1"/>
</dbReference>
<comment type="caution">
    <text evidence="7">Lacks conserved residue(s) required for the propagation of feature annotation.</text>
</comment>
<dbReference type="SUPFAM" id="SSF51735">
    <property type="entry name" value="NAD(P)-binding Rossmann-fold domains"/>
    <property type="match status" value="1"/>
</dbReference>
<feature type="domain" description="Lactate/malate dehydrogenase N-terminal" evidence="8">
    <location>
        <begin position="24"/>
        <end position="162"/>
    </location>
</feature>
<dbReference type="Gene3D" id="3.90.110.10">
    <property type="entry name" value="Lactate dehydrogenase/glycoside hydrolase, family 4, C-terminal"/>
    <property type="match status" value="1"/>
</dbReference>
<dbReference type="CDD" id="cd05291">
    <property type="entry name" value="HicDH_like"/>
    <property type="match status" value="1"/>
</dbReference>
<evidence type="ECO:0000256" key="1">
    <source>
        <dbReference type="ARBA" id="ARBA00003966"/>
    </source>
</evidence>
<keyword evidence="11" id="KW-1185">Reference proteome</keyword>
<dbReference type="EC" id="1.1.1.27" evidence="4 7"/>
<feature type="modified residue" description="Phosphotyrosine" evidence="7">
    <location>
        <position position="241"/>
    </location>
</feature>
<evidence type="ECO:0000256" key="4">
    <source>
        <dbReference type="ARBA" id="ARBA00012967"/>
    </source>
</evidence>
<keyword evidence="7" id="KW-0597">Phosphoprotein</keyword>
<comment type="function">
    <text evidence="1">Catalyzes the reversible oxidation of malate to oxaloacetate.</text>
</comment>
<dbReference type="InterPro" id="IPR022383">
    <property type="entry name" value="Lactate/malate_DH_C"/>
</dbReference>
<feature type="binding site" evidence="7">
    <location>
        <position position="250"/>
    </location>
    <ligand>
        <name>substrate</name>
    </ligand>
</feature>
<comment type="function">
    <text evidence="7">Catalyzes the conversion of lactate to pyruvate.</text>
</comment>
<dbReference type="NCBIfam" id="NF000824">
    <property type="entry name" value="PRK00066.1"/>
    <property type="match status" value="1"/>
</dbReference>
<feature type="binding site" evidence="7">
    <location>
        <begin position="168"/>
        <end position="171"/>
    </location>
    <ligand>
        <name>substrate</name>
    </ligand>
</feature>
<name>A0ABS7YPZ2_9VIBR</name>
<feature type="active site" description="Proton acceptor" evidence="7">
    <location>
        <position position="195"/>
    </location>
</feature>
<dbReference type="NCBIfam" id="TIGR01771">
    <property type="entry name" value="L-LDH-NAD"/>
    <property type="match status" value="1"/>
</dbReference>
<reference evidence="11" key="1">
    <citation type="submission" date="2023-07" db="EMBL/GenBank/DDBJ databases">
        <title>Molecular identification of indigenous halophilic bacteria isolated from red sea cost, biodegradation of synthetic dyes and assessment of degraded metabolite toxicity.</title>
        <authorList>
            <person name="Chaieb K."/>
            <person name="Altayb H.N."/>
        </authorList>
    </citation>
    <scope>NUCLEOTIDE SEQUENCE [LARGE SCALE GENOMIC DNA]</scope>
    <source>
        <strain evidence="11">K20</strain>
    </source>
</reference>
<evidence type="ECO:0000256" key="6">
    <source>
        <dbReference type="ARBA" id="ARBA00023027"/>
    </source>
</evidence>
<feature type="binding site" evidence="7">
    <location>
        <position position="108"/>
    </location>
    <ligand>
        <name>substrate</name>
    </ligand>
</feature>
<evidence type="ECO:0000256" key="5">
    <source>
        <dbReference type="ARBA" id="ARBA00023002"/>
    </source>
</evidence>
<gene>
    <name evidence="7" type="primary">ldh</name>
    <name evidence="10" type="ORF">LDJ79_16580</name>
</gene>
<dbReference type="PROSITE" id="PS00064">
    <property type="entry name" value="L_LDH"/>
    <property type="match status" value="1"/>
</dbReference>
<accession>A0ABS7YPZ2</accession>
<comment type="catalytic activity">
    <reaction evidence="7">
        <text>(S)-lactate + NAD(+) = pyruvate + NADH + H(+)</text>
        <dbReference type="Rhea" id="RHEA:23444"/>
        <dbReference type="ChEBI" id="CHEBI:15361"/>
        <dbReference type="ChEBI" id="CHEBI:15378"/>
        <dbReference type="ChEBI" id="CHEBI:16651"/>
        <dbReference type="ChEBI" id="CHEBI:57540"/>
        <dbReference type="ChEBI" id="CHEBI:57945"/>
        <dbReference type="EC" id="1.1.1.27"/>
    </reaction>
</comment>
<keyword evidence="6 7" id="KW-0520">NAD</keyword>
<comment type="similarity">
    <text evidence="3 7">Belongs to the LDH/MDH superfamily. LDH family.</text>
</comment>
<dbReference type="PRINTS" id="PR00086">
    <property type="entry name" value="LLDHDRGNASE"/>
</dbReference>
<dbReference type="InterPro" id="IPR018177">
    <property type="entry name" value="L-lactate_DH_AS"/>
</dbReference>
<evidence type="ECO:0000256" key="7">
    <source>
        <dbReference type="HAMAP-Rule" id="MF_00488"/>
    </source>
</evidence>
<feature type="binding site" evidence="7">
    <location>
        <begin position="140"/>
        <end position="143"/>
    </location>
    <ligand>
        <name>substrate</name>
    </ligand>
</feature>
<evidence type="ECO:0000313" key="11">
    <source>
        <dbReference type="Proteomes" id="UP001199044"/>
    </source>
</evidence>
<feature type="binding site" evidence="7">
    <location>
        <position position="54"/>
    </location>
    <ligand>
        <name>NAD(+)</name>
        <dbReference type="ChEBI" id="CHEBI:57540"/>
    </ligand>
</feature>
<feature type="binding site" evidence="7">
    <location>
        <position position="33"/>
    </location>
    <ligand>
        <name>NAD(+)</name>
        <dbReference type="ChEBI" id="CHEBI:57540"/>
    </ligand>
</feature>
<evidence type="ECO:0000259" key="8">
    <source>
        <dbReference type="Pfam" id="PF00056"/>
    </source>
</evidence>
<evidence type="ECO:0000256" key="2">
    <source>
        <dbReference type="ARBA" id="ARBA00004843"/>
    </source>
</evidence>
<dbReference type="InterPro" id="IPR015955">
    <property type="entry name" value="Lactate_DH/Glyco_Ohase_4_C"/>
</dbReference>
<comment type="pathway">
    <text evidence="2 7">Fermentation; pyruvate fermentation to lactate; (S)-lactate from pyruvate: step 1/1.</text>
</comment>
<dbReference type="Pfam" id="PF02866">
    <property type="entry name" value="Ldh_1_C"/>
    <property type="match status" value="1"/>
</dbReference>
<evidence type="ECO:0000313" key="10">
    <source>
        <dbReference type="EMBL" id="MCA2017741.1"/>
    </source>
</evidence>
<dbReference type="PANTHER" id="PTHR43128:SF31">
    <property type="entry name" value="L-LACTATE DEHYDROGENASE"/>
    <property type="match status" value="1"/>
</dbReference>
<dbReference type="InterPro" id="IPR011304">
    <property type="entry name" value="L-lactate_DH"/>
</dbReference>
<dbReference type="Pfam" id="PF00056">
    <property type="entry name" value="Ldh_1_N"/>
    <property type="match status" value="1"/>
</dbReference>
<organism evidence="10 11">
    <name type="scientific">Vibrio tritonius</name>
    <dbReference type="NCBI Taxonomy" id="1435069"/>
    <lineage>
        <taxon>Bacteria</taxon>
        <taxon>Pseudomonadati</taxon>
        <taxon>Pseudomonadota</taxon>
        <taxon>Gammaproteobacteria</taxon>
        <taxon>Vibrionales</taxon>
        <taxon>Vibrionaceae</taxon>
        <taxon>Vibrio</taxon>
    </lineage>
</organism>
<proteinExistence type="inferred from homology"/>
<protein>
    <recommendedName>
        <fullName evidence="4 7">L-lactate dehydrogenase</fullName>
        <shortName evidence="7">L-LDH</shortName>
        <ecNumber evidence="4 7">1.1.1.27</ecNumber>
    </recommendedName>
</protein>
<comment type="subunit">
    <text evidence="7">Homotetramer.</text>
</comment>